<dbReference type="Proteomes" id="UP001358586">
    <property type="component" value="Chromosome 12"/>
</dbReference>
<gene>
    <name evidence="1" type="ORF">PVK06_044549</name>
</gene>
<name>A0ABR0MRJ4_GOSAR</name>
<protein>
    <recommendedName>
        <fullName evidence="3">DUF4283 domain-containing protein</fullName>
    </recommendedName>
</protein>
<organism evidence="1 2">
    <name type="scientific">Gossypium arboreum</name>
    <name type="common">Tree cotton</name>
    <name type="synonym">Gossypium nanking</name>
    <dbReference type="NCBI Taxonomy" id="29729"/>
    <lineage>
        <taxon>Eukaryota</taxon>
        <taxon>Viridiplantae</taxon>
        <taxon>Streptophyta</taxon>
        <taxon>Embryophyta</taxon>
        <taxon>Tracheophyta</taxon>
        <taxon>Spermatophyta</taxon>
        <taxon>Magnoliopsida</taxon>
        <taxon>eudicotyledons</taxon>
        <taxon>Gunneridae</taxon>
        <taxon>Pentapetalae</taxon>
        <taxon>rosids</taxon>
        <taxon>malvids</taxon>
        <taxon>Malvales</taxon>
        <taxon>Malvaceae</taxon>
        <taxon>Malvoideae</taxon>
        <taxon>Gossypium</taxon>
    </lineage>
</organism>
<sequence>MELDSSNLSLAEKEDTKLVVELDVDLEDDIIYELCPFSHAVDLGRWFREFVVFQQLFLFYTSTIQGENPEHIEFRHADFWVHVHDLPPGFASESLACNGQPYGKSLERLVVNLLKPHLVMSSYRSFVIFARPLAMASRIATSLLSFRSKKSSRVGRRKFGRKLDVKLGQTRCCGGGRW</sequence>
<reference evidence="1 2" key="1">
    <citation type="submission" date="2023-03" db="EMBL/GenBank/DDBJ databases">
        <title>WGS of Gossypium arboreum.</title>
        <authorList>
            <person name="Yu D."/>
        </authorList>
    </citation>
    <scope>NUCLEOTIDE SEQUENCE [LARGE SCALE GENOMIC DNA]</scope>
    <source>
        <tissue evidence="1">Leaf</tissue>
    </source>
</reference>
<proteinExistence type="predicted"/>
<evidence type="ECO:0000313" key="2">
    <source>
        <dbReference type="Proteomes" id="UP001358586"/>
    </source>
</evidence>
<evidence type="ECO:0008006" key="3">
    <source>
        <dbReference type="Google" id="ProtNLM"/>
    </source>
</evidence>
<evidence type="ECO:0000313" key="1">
    <source>
        <dbReference type="EMBL" id="KAK5776589.1"/>
    </source>
</evidence>
<keyword evidence="2" id="KW-1185">Reference proteome</keyword>
<comment type="caution">
    <text evidence="1">The sequence shown here is derived from an EMBL/GenBank/DDBJ whole genome shotgun (WGS) entry which is preliminary data.</text>
</comment>
<accession>A0ABR0MRJ4</accession>
<dbReference type="EMBL" id="JARKNE010000012">
    <property type="protein sequence ID" value="KAK5776589.1"/>
    <property type="molecule type" value="Genomic_DNA"/>
</dbReference>